<dbReference type="Gene3D" id="3.30.160.60">
    <property type="entry name" value="Classic Zinc Finger"/>
    <property type="match status" value="5"/>
</dbReference>
<proteinExistence type="predicted"/>
<sequence length="356" mass="42154">MNSCRLKPPEYWRDISSIETQIMIDEFKEKLKGPCQKFTCSLCGEEFDELYRGEHLKNHETKISLPCENCDKVFVSALTRQRHMYLLHGKELICRVCDKTFPEISKFRSHQEWVHGEKDYRCPLCGYITSVRSKLGLHVRTLHEQNYSFFCNICSKGFKAKFDLEEHKNLHAGSTANQCEFCQKRFQLKTMLRAHKIRVHNKMLRRTCTICKERFATISLLESHTLSHKEKRPFSCNVCGKSFKTPVDLDQHKKIHICDVCKKTFSKAKQLRKHMNTHNITHTSQRKERRYECEFCKKKYADQDACILHMKTGHKVAYNKVAKTIEKKNLKYYCIQGRDSRYVKPVLYYPEHQFCG</sequence>
<organism evidence="9 10">
    <name type="scientific">Polyplax serrata</name>
    <name type="common">Common mouse louse</name>
    <dbReference type="NCBI Taxonomy" id="468196"/>
    <lineage>
        <taxon>Eukaryota</taxon>
        <taxon>Metazoa</taxon>
        <taxon>Ecdysozoa</taxon>
        <taxon>Arthropoda</taxon>
        <taxon>Hexapoda</taxon>
        <taxon>Insecta</taxon>
        <taxon>Pterygota</taxon>
        <taxon>Neoptera</taxon>
        <taxon>Paraneoptera</taxon>
        <taxon>Psocodea</taxon>
        <taxon>Troctomorpha</taxon>
        <taxon>Phthiraptera</taxon>
        <taxon>Anoplura</taxon>
        <taxon>Polyplacidae</taxon>
        <taxon>Polyplax</taxon>
    </lineage>
</organism>
<evidence type="ECO:0000256" key="1">
    <source>
        <dbReference type="ARBA" id="ARBA00004123"/>
    </source>
</evidence>
<dbReference type="PANTHER" id="PTHR24394">
    <property type="entry name" value="ZINC FINGER PROTEIN"/>
    <property type="match status" value="1"/>
</dbReference>
<accession>A0ABR1ASQ6</accession>
<evidence type="ECO:0000256" key="7">
    <source>
        <dbReference type="PROSITE-ProRule" id="PRU00042"/>
    </source>
</evidence>
<evidence type="ECO:0000256" key="6">
    <source>
        <dbReference type="ARBA" id="ARBA00023242"/>
    </source>
</evidence>
<dbReference type="Pfam" id="PF00096">
    <property type="entry name" value="zf-C2H2"/>
    <property type="match status" value="1"/>
</dbReference>
<evidence type="ECO:0000256" key="4">
    <source>
        <dbReference type="ARBA" id="ARBA00022771"/>
    </source>
</evidence>
<reference evidence="9 10" key="1">
    <citation type="submission" date="2023-09" db="EMBL/GenBank/DDBJ databases">
        <title>Genomes of two closely related lineages of the louse Polyplax serrata with different host specificities.</title>
        <authorList>
            <person name="Martinu J."/>
            <person name="Tarabai H."/>
            <person name="Stefka J."/>
            <person name="Hypsa V."/>
        </authorList>
    </citation>
    <scope>NUCLEOTIDE SEQUENCE [LARGE SCALE GENOMIC DNA]</scope>
    <source>
        <strain evidence="9">98ZLc_SE</strain>
    </source>
</reference>
<feature type="domain" description="C2H2-type" evidence="8">
    <location>
        <begin position="234"/>
        <end position="256"/>
    </location>
</feature>
<evidence type="ECO:0000256" key="2">
    <source>
        <dbReference type="ARBA" id="ARBA00022723"/>
    </source>
</evidence>
<dbReference type="PROSITE" id="PS00028">
    <property type="entry name" value="ZINC_FINGER_C2H2_1"/>
    <property type="match status" value="8"/>
</dbReference>
<keyword evidence="4 7" id="KW-0863">Zinc-finger</keyword>
<protein>
    <recommendedName>
        <fullName evidence="8">C2H2-type domain-containing protein</fullName>
    </recommendedName>
</protein>
<feature type="domain" description="C2H2-type" evidence="8">
    <location>
        <begin position="120"/>
        <end position="148"/>
    </location>
</feature>
<evidence type="ECO:0000256" key="3">
    <source>
        <dbReference type="ARBA" id="ARBA00022737"/>
    </source>
</evidence>
<keyword evidence="10" id="KW-1185">Reference proteome</keyword>
<feature type="domain" description="C2H2-type" evidence="8">
    <location>
        <begin position="206"/>
        <end position="233"/>
    </location>
</feature>
<name>A0ABR1ASQ6_POLSC</name>
<feature type="domain" description="C2H2-type" evidence="8">
    <location>
        <begin position="149"/>
        <end position="176"/>
    </location>
</feature>
<feature type="domain" description="C2H2-type" evidence="8">
    <location>
        <begin position="92"/>
        <end position="120"/>
    </location>
</feature>
<feature type="domain" description="C2H2-type" evidence="8">
    <location>
        <begin position="177"/>
        <end position="200"/>
    </location>
</feature>
<dbReference type="SMART" id="SM00355">
    <property type="entry name" value="ZnF_C2H2"/>
    <property type="match status" value="10"/>
</dbReference>
<keyword evidence="2" id="KW-0479">Metal-binding</keyword>
<dbReference type="Pfam" id="PF12874">
    <property type="entry name" value="zf-met"/>
    <property type="match status" value="1"/>
</dbReference>
<dbReference type="Pfam" id="PF13912">
    <property type="entry name" value="zf-C2H2_6"/>
    <property type="match status" value="1"/>
</dbReference>
<dbReference type="EMBL" id="JAWJWF010000045">
    <property type="protein sequence ID" value="KAK6626751.1"/>
    <property type="molecule type" value="Genomic_DNA"/>
</dbReference>
<evidence type="ECO:0000256" key="5">
    <source>
        <dbReference type="ARBA" id="ARBA00022833"/>
    </source>
</evidence>
<dbReference type="InterPro" id="IPR036236">
    <property type="entry name" value="Znf_C2H2_sf"/>
</dbReference>
<dbReference type="PROSITE" id="PS50157">
    <property type="entry name" value="ZINC_FINGER_C2H2_2"/>
    <property type="match status" value="7"/>
</dbReference>
<dbReference type="Proteomes" id="UP001359485">
    <property type="component" value="Unassembled WGS sequence"/>
</dbReference>
<gene>
    <name evidence="9" type="ORF">RUM44_009228</name>
</gene>
<comment type="subcellular location">
    <subcellularLocation>
        <location evidence="1">Nucleus</location>
    </subcellularLocation>
</comment>
<dbReference type="PANTHER" id="PTHR24394:SF29">
    <property type="entry name" value="MYONEURIN"/>
    <property type="match status" value="1"/>
</dbReference>
<keyword evidence="5" id="KW-0862">Zinc</keyword>
<comment type="caution">
    <text evidence="9">The sequence shown here is derived from an EMBL/GenBank/DDBJ whole genome shotgun (WGS) entry which is preliminary data.</text>
</comment>
<keyword evidence="3" id="KW-0677">Repeat</keyword>
<keyword evidence="6" id="KW-0539">Nucleus</keyword>
<evidence type="ECO:0000259" key="8">
    <source>
        <dbReference type="PROSITE" id="PS50157"/>
    </source>
</evidence>
<evidence type="ECO:0000313" key="9">
    <source>
        <dbReference type="EMBL" id="KAK6626751.1"/>
    </source>
</evidence>
<dbReference type="SUPFAM" id="SSF57667">
    <property type="entry name" value="beta-beta-alpha zinc fingers"/>
    <property type="match status" value="5"/>
</dbReference>
<evidence type="ECO:0000313" key="10">
    <source>
        <dbReference type="Proteomes" id="UP001359485"/>
    </source>
</evidence>
<dbReference type="InterPro" id="IPR013087">
    <property type="entry name" value="Znf_C2H2_type"/>
</dbReference>
<feature type="domain" description="C2H2-type" evidence="8">
    <location>
        <begin position="256"/>
        <end position="287"/>
    </location>
</feature>